<dbReference type="Proteomes" id="UP000091918">
    <property type="component" value="Unassembled WGS sequence"/>
</dbReference>
<feature type="signal peptide" evidence="1">
    <location>
        <begin position="1"/>
        <end position="21"/>
    </location>
</feature>
<keyword evidence="1" id="KW-0732">Signal</keyword>
<name>A0A1B7NXE0_9EURO</name>
<organism evidence="2 3">
    <name type="scientific">Emergomyces africanus</name>
    <dbReference type="NCBI Taxonomy" id="1955775"/>
    <lineage>
        <taxon>Eukaryota</taxon>
        <taxon>Fungi</taxon>
        <taxon>Dikarya</taxon>
        <taxon>Ascomycota</taxon>
        <taxon>Pezizomycotina</taxon>
        <taxon>Eurotiomycetes</taxon>
        <taxon>Eurotiomycetidae</taxon>
        <taxon>Onygenales</taxon>
        <taxon>Ajellomycetaceae</taxon>
        <taxon>Emergomyces</taxon>
    </lineage>
</organism>
<accession>A0A1B7NXE0</accession>
<reference evidence="2 3" key="1">
    <citation type="submission" date="2015-07" db="EMBL/GenBank/DDBJ databases">
        <title>Emmonsia species relationships and genome sequence.</title>
        <authorList>
            <person name="Cuomo C.A."/>
            <person name="Schwartz I.S."/>
            <person name="Kenyon C."/>
            <person name="de Hoog G.S."/>
            <person name="Govender N.P."/>
            <person name="Botha A."/>
            <person name="Moreno L."/>
            <person name="de Vries M."/>
            <person name="Munoz J.F."/>
            <person name="Stielow J.B."/>
        </authorList>
    </citation>
    <scope>NUCLEOTIDE SEQUENCE [LARGE SCALE GENOMIC DNA]</scope>
    <source>
        <strain evidence="2 3">CBS 136260</strain>
    </source>
</reference>
<gene>
    <name evidence="2" type="ORF">ACJ72_04213</name>
</gene>
<evidence type="ECO:0000256" key="1">
    <source>
        <dbReference type="SAM" id="SignalP"/>
    </source>
</evidence>
<feature type="chain" id="PRO_5008598266" evidence="1">
    <location>
        <begin position="22"/>
        <end position="78"/>
    </location>
</feature>
<proteinExistence type="predicted"/>
<evidence type="ECO:0000313" key="2">
    <source>
        <dbReference type="EMBL" id="OAX81442.1"/>
    </source>
</evidence>
<dbReference type="STRING" id="1658172.A0A1B7NXE0"/>
<dbReference type="EMBL" id="LGUA01000474">
    <property type="protein sequence ID" value="OAX81442.1"/>
    <property type="molecule type" value="Genomic_DNA"/>
</dbReference>
<dbReference type="OrthoDB" id="3557221at2759"/>
<evidence type="ECO:0000313" key="3">
    <source>
        <dbReference type="Proteomes" id="UP000091918"/>
    </source>
</evidence>
<keyword evidence="3" id="KW-1185">Reference proteome</keyword>
<dbReference type="AlphaFoldDB" id="A0A1B7NXE0"/>
<feature type="non-terminal residue" evidence="2">
    <location>
        <position position="78"/>
    </location>
</feature>
<comment type="caution">
    <text evidence="2">The sequence shown here is derived from an EMBL/GenBank/DDBJ whole genome shotgun (WGS) entry which is preliminary data.</text>
</comment>
<protein>
    <submittedName>
        <fullName evidence="2">Uncharacterized protein</fullName>
    </submittedName>
</protein>
<sequence length="78" mass="8253">MKFIQTSIIFSFSMLLMQSMAVPMPDPAAAPEAGDVALAERGFEMPKEVCPQGAIQPPVQQSNKCSTGTPFCCDTIGG</sequence>